<sequence length="342" mass="35483">MTEKLPTQMRAWQYVPSQNALPKSLILNTTAPLPPSSGLLVRVTSMSTNPVDYKIAEAGAPFKYMLSTPTTPGQDFSGTVVSVPSSSSSLSIKPGDSIFGLAGPLAKHGALGEFVAPKLDAVALIPEGVSHDDAAALPTAGVSALQSIVPYVKPQSGARVLLNGGSGAVGTYGIQIAKLLGAHVTVTCSSANISLCKELGADEVVDYKAGDVIASLGDKGPMFDLVVDNVGSPAELYPASNAFLKPQGTFVKVAGMPSLGDLGATLSAKLRPAMLGGGKAKHVFMMMASKEGDLKQLASWLKEGKIKTVIDSTYEFEEAPNAYEKQKTGRARGNIIVHVSKA</sequence>
<dbReference type="GO" id="GO:0005739">
    <property type="term" value="C:mitochondrion"/>
    <property type="evidence" value="ECO:0007669"/>
    <property type="project" value="TreeGrafter"/>
</dbReference>
<dbReference type="Gene3D" id="3.40.50.720">
    <property type="entry name" value="NAD(P)-binding Rossmann-like Domain"/>
    <property type="match status" value="1"/>
</dbReference>
<dbReference type="InterPro" id="IPR050700">
    <property type="entry name" value="YIM1/Zinc_Alcohol_DH_Fams"/>
</dbReference>
<feature type="domain" description="Enoyl reductase (ER)" evidence="1">
    <location>
        <begin position="20"/>
        <end position="337"/>
    </location>
</feature>
<gene>
    <name evidence="2" type="ORF">EJ05DRAFT_477911</name>
</gene>
<proteinExistence type="predicted"/>
<organism evidence="2 3">
    <name type="scientific">Pseudovirgaria hyperparasitica</name>
    <dbReference type="NCBI Taxonomy" id="470096"/>
    <lineage>
        <taxon>Eukaryota</taxon>
        <taxon>Fungi</taxon>
        <taxon>Dikarya</taxon>
        <taxon>Ascomycota</taxon>
        <taxon>Pezizomycotina</taxon>
        <taxon>Dothideomycetes</taxon>
        <taxon>Dothideomycetes incertae sedis</taxon>
        <taxon>Acrospermales</taxon>
        <taxon>Acrospermaceae</taxon>
        <taxon>Pseudovirgaria</taxon>
    </lineage>
</organism>
<dbReference type="PANTHER" id="PTHR11695">
    <property type="entry name" value="ALCOHOL DEHYDROGENASE RELATED"/>
    <property type="match status" value="1"/>
</dbReference>
<dbReference type="GeneID" id="54485391"/>
<dbReference type="InterPro" id="IPR020843">
    <property type="entry name" value="ER"/>
</dbReference>
<accession>A0A6A6W2N0</accession>
<dbReference type="InterPro" id="IPR011032">
    <property type="entry name" value="GroES-like_sf"/>
</dbReference>
<dbReference type="OrthoDB" id="201656at2759"/>
<name>A0A6A6W2N0_9PEZI</name>
<dbReference type="Pfam" id="PF13602">
    <property type="entry name" value="ADH_zinc_N_2"/>
    <property type="match status" value="1"/>
</dbReference>
<dbReference type="CDD" id="cd08267">
    <property type="entry name" value="MDR1"/>
    <property type="match status" value="1"/>
</dbReference>
<dbReference type="Proteomes" id="UP000799437">
    <property type="component" value="Unassembled WGS sequence"/>
</dbReference>
<dbReference type="Pfam" id="PF08240">
    <property type="entry name" value="ADH_N"/>
    <property type="match status" value="1"/>
</dbReference>
<dbReference type="InterPro" id="IPR013154">
    <property type="entry name" value="ADH-like_N"/>
</dbReference>
<dbReference type="SMART" id="SM00829">
    <property type="entry name" value="PKS_ER"/>
    <property type="match status" value="1"/>
</dbReference>
<dbReference type="GO" id="GO:0016491">
    <property type="term" value="F:oxidoreductase activity"/>
    <property type="evidence" value="ECO:0007669"/>
    <property type="project" value="InterPro"/>
</dbReference>
<dbReference type="AlphaFoldDB" id="A0A6A6W2N0"/>
<evidence type="ECO:0000313" key="2">
    <source>
        <dbReference type="EMBL" id="KAF2755847.1"/>
    </source>
</evidence>
<evidence type="ECO:0000313" key="3">
    <source>
        <dbReference type="Proteomes" id="UP000799437"/>
    </source>
</evidence>
<dbReference type="EMBL" id="ML996576">
    <property type="protein sequence ID" value="KAF2755847.1"/>
    <property type="molecule type" value="Genomic_DNA"/>
</dbReference>
<dbReference type="RefSeq" id="XP_033598298.1">
    <property type="nucleotide sequence ID" value="XM_033744337.1"/>
</dbReference>
<dbReference type="SUPFAM" id="SSF51735">
    <property type="entry name" value="NAD(P)-binding Rossmann-fold domains"/>
    <property type="match status" value="1"/>
</dbReference>
<dbReference type="PANTHER" id="PTHR11695:SF294">
    <property type="entry name" value="RETICULON-4-INTERACTING PROTEIN 1, MITOCHONDRIAL"/>
    <property type="match status" value="1"/>
</dbReference>
<dbReference type="InterPro" id="IPR036291">
    <property type="entry name" value="NAD(P)-bd_dom_sf"/>
</dbReference>
<dbReference type="SUPFAM" id="SSF50129">
    <property type="entry name" value="GroES-like"/>
    <property type="match status" value="1"/>
</dbReference>
<protein>
    <submittedName>
        <fullName evidence="2">Zinc alcohol dehydrogenase</fullName>
    </submittedName>
</protein>
<dbReference type="Gene3D" id="3.90.180.10">
    <property type="entry name" value="Medium-chain alcohol dehydrogenases, catalytic domain"/>
    <property type="match status" value="1"/>
</dbReference>
<reference evidence="2" key="1">
    <citation type="journal article" date="2020" name="Stud. Mycol.">
        <title>101 Dothideomycetes genomes: a test case for predicting lifestyles and emergence of pathogens.</title>
        <authorList>
            <person name="Haridas S."/>
            <person name="Albert R."/>
            <person name="Binder M."/>
            <person name="Bloem J."/>
            <person name="Labutti K."/>
            <person name="Salamov A."/>
            <person name="Andreopoulos B."/>
            <person name="Baker S."/>
            <person name="Barry K."/>
            <person name="Bills G."/>
            <person name="Bluhm B."/>
            <person name="Cannon C."/>
            <person name="Castanera R."/>
            <person name="Culley D."/>
            <person name="Daum C."/>
            <person name="Ezra D."/>
            <person name="Gonzalez J."/>
            <person name="Henrissat B."/>
            <person name="Kuo A."/>
            <person name="Liang C."/>
            <person name="Lipzen A."/>
            <person name="Lutzoni F."/>
            <person name="Magnuson J."/>
            <person name="Mondo S."/>
            <person name="Nolan M."/>
            <person name="Ohm R."/>
            <person name="Pangilinan J."/>
            <person name="Park H.-J."/>
            <person name="Ramirez L."/>
            <person name="Alfaro M."/>
            <person name="Sun H."/>
            <person name="Tritt A."/>
            <person name="Yoshinaga Y."/>
            <person name="Zwiers L.-H."/>
            <person name="Turgeon B."/>
            <person name="Goodwin S."/>
            <person name="Spatafora J."/>
            <person name="Crous P."/>
            <person name="Grigoriev I."/>
        </authorList>
    </citation>
    <scope>NUCLEOTIDE SEQUENCE</scope>
    <source>
        <strain evidence="2">CBS 121739</strain>
    </source>
</reference>
<evidence type="ECO:0000259" key="1">
    <source>
        <dbReference type="SMART" id="SM00829"/>
    </source>
</evidence>
<keyword evidence="3" id="KW-1185">Reference proteome</keyword>